<dbReference type="InterPro" id="IPR003010">
    <property type="entry name" value="C-N_Hydrolase"/>
</dbReference>
<accession>A0ABY7JP63</accession>
<organism evidence="3 4">
    <name type="scientific">Peptostreptococcus equinus</name>
    <dbReference type="NCBI Taxonomy" id="3003601"/>
    <lineage>
        <taxon>Bacteria</taxon>
        <taxon>Bacillati</taxon>
        <taxon>Bacillota</taxon>
        <taxon>Clostridia</taxon>
        <taxon>Peptostreptococcales</taxon>
        <taxon>Peptostreptococcaceae</taxon>
        <taxon>Peptostreptococcus</taxon>
    </lineage>
</organism>
<dbReference type="CDD" id="cd07572">
    <property type="entry name" value="nit"/>
    <property type="match status" value="1"/>
</dbReference>
<reference evidence="3" key="1">
    <citation type="submission" date="2022-12" db="EMBL/GenBank/DDBJ databases">
        <title>Peptostreptococcus.</title>
        <authorList>
            <person name="Lee S.H."/>
        </authorList>
    </citation>
    <scope>NUCLEOTIDE SEQUENCE</scope>
    <source>
        <strain evidence="3">CBA3647</strain>
    </source>
</reference>
<dbReference type="Gene3D" id="3.60.110.10">
    <property type="entry name" value="Carbon-nitrogen hydrolase"/>
    <property type="match status" value="1"/>
</dbReference>
<feature type="domain" description="CN hydrolase" evidence="2">
    <location>
        <begin position="4"/>
        <end position="248"/>
    </location>
</feature>
<dbReference type="GO" id="GO:0016787">
    <property type="term" value="F:hydrolase activity"/>
    <property type="evidence" value="ECO:0007669"/>
    <property type="project" value="UniProtKB-KW"/>
</dbReference>
<dbReference type="Pfam" id="PF00795">
    <property type="entry name" value="CN_hydrolase"/>
    <property type="match status" value="1"/>
</dbReference>
<dbReference type="PANTHER" id="PTHR23088">
    <property type="entry name" value="NITRILASE-RELATED"/>
    <property type="match status" value="1"/>
</dbReference>
<proteinExistence type="predicted"/>
<dbReference type="Proteomes" id="UP001164187">
    <property type="component" value="Chromosome"/>
</dbReference>
<dbReference type="EMBL" id="CP114052">
    <property type="protein sequence ID" value="WAW15163.1"/>
    <property type="molecule type" value="Genomic_DNA"/>
</dbReference>
<gene>
    <name evidence="3" type="ORF">O0R46_01565</name>
</gene>
<keyword evidence="1 3" id="KW-0378">Hydrolase</keyword>
<name>A0ABY7JP63_9FIRM</name>
<dbReference type="InterPro" id="IPR036526">
    <property type="entry name" value="C-N_Hydrolase_sf"/>
</dbReference>
<evidence type="ECO:0000313" key="4">
    <source>
        <dbReference type="Proteomes" id="UP001164187"/>
    </source>
</evidence>
<protein>
    <submittedName>
        <fullName evidence="3">Carbon-nitrogen hydrolase family protein</fullName>
    </submittedName>
</protein>
<dbReference type="InterPro" id="IPR045254">
    <property type="entry name" value="Nit1/2_C-N_Hydrolase"/>
</dbReference>
<evidence type="ECO:0000256" key="1">
    <source>
        <dbReference type="ARBA" id="ARBA00022801"/>
    </source>
</evidence>
<dbReference type="SUPFAM" id="SSF56317">
    <property type="entry name" value="Carbon-nitrogen hydrolase"/>
    <property type="match status" value="1"/>
</dbReference>
<keyword evidence="4" id="KW-1185">Reference proteome</keyword>
<evidence type="ECO:0000259" key="2">
    <source>
        <dbReference type="PROSITE" id="PS50263"/>
    </source>
</evidence>
<sequence length="275" mass="31238">MNTFRIAVCQLKVGESKEENIKNAVQKIEEASQNGADLVVLPEIFNGPYSTKSFYNYAEEYPGKTSVAMMDVAKRCKIHLVAGSISEKENEKLYNTSYFFNDKGELIGKHRKMHLFDIDIEDGQYFKESDSLTPGEEFSVFDTKFGKVGLGICFDIRFPEYFRLLSNMGSKLIILPAAFNMTTGPAHWEISVRMRAIDNQVYFVGACPARNEDAEYISYANSRISDPWGNIIAKAGNNEEIIYADIDLNKVDSLRKQLPLTSNLRKDLYEVKNKK</sequence>
<dbReference type="PANTHER" id="PTHR23088:SF30">
    <property type="entry name" value="OMEGA-AMIDASE NIT2"/>
    <property type="match status" value="1"/>
</dbReference>
<dbReference type="PROSITE" id="PS50263">
    <property type="entry name" value="CN_HYDROLASE"/>
    <property type="match status" value="1"/>
</dbReference>
<dbReference type="RefSeq" id="WP_269311856.1">
    <property type="nucleotide sequence ID" value="NZ_CP114052.1"/>
</dbReference>
<evidence type="ECO:0000313" key="3">
    <source>
        <dbReference type="EMBL" id="WAW15163.1"/>
    </source>
</evidence>